<dbReference type="AlphaFoldDB" id="A0A4R0IBX5"/>
<organism evidence="1 2">
    <name type="scientific">Kribbella sindirgiensis</name>
    <dbReference type="NCBI Taxonomy" id="1124744"/>
    <lineage>
        <taxon>Bacteria</taxon>
        <taxon>Bacillati</taxon>
        <taxon>Actinomycetota</taxon>
        <taxon>Actinomycetes</taxon>
        <taxon>Propionibacteriales</taxon>
        <taxon>Kribbellaceae</taxon>
        <taxon>Kribbella</taxon>
    </lineage>
</organism>
<sequence length="92" mass="10458">MGEVIERLAEFNREHTIYAAKPWTVDSEARVQQDPHSTAPLDGLDYLLDVYTALDVIEVWSEHRDGARPTIAERCAAVVCYANHDDYLIPDQ</sequence>
<name>A0A4R0IBX5_9ACTN</name>
<dbReference type="Proteomes" id="UP000292695">
    <property type="component" value="Unassembled WGS sequence"/>
</dbReference>
<protein>
    <submittedName>
        <fullName evidence="1">Uncharacterized protein</fullName>
    </submittedName>
</protein>
<dbReference type="RefSeq" id="WP_131295617.1">
    <property type="nucleotide sequence ID" value="NZ_SJKA01000021.1"/>
</dbReference>
<keyword evidence="2" id="KW-1185">Reference proteome</keyword>
<evidence type="ECO:0000313" key="2">
    <source>
        <dbReference type="Proteomes" id="UP000292695"/>
    </source>
</evidence>
<reference evidence="1 2" key="1">
    <citation type="submission" date="2019-02" db="EMBL/GenBank/DDBJ databases">
        <title>Kribbella capetownensis sp. nov. and Kribbella speibonae sp. nov., isolated from soil.</title>
        <authorList>
            <person name="Curtis S.M."/>
            <person name="Norton I."/>
            <person name="Everest G.J."/>
            <person name="Meyers P.R."/>
        </authorList>
    </citation>
    <scope>NUCLEOTIDE SEQUENCE [LARGE SCALE GENOMIC DNA]</scope>
    <source>
        <strain evidence="1 2">DSM 27082</strain>
    </source>
</reference>
<dbReference type="EMBL" id="SJKA01000021">
    <property type="protein sequence ID" value="TCC20560.1"/>
    <property type="molecule type" value="Genomic_DNA"/>
</dbReference>
<gene>
    <name evidence="1" type="ORF">E0H50_36635</name>
</gene>
<proteinExistence type="predicted"/>
<accession>A0A4R0IBX5</accession>
<dbReference type="OrthoDB" id="5188699at2"/>
<comment type="caution">
    <text evidence="1">The sequence shown here is derived from an EMBL/GenBank/DDBJ whole genome shotgun (WGS) entry which is preliminary data.</text>
</comment>
<evidence type="ECO:0000313" key="1">
    <source>
        <dbReference type="EMBL" id="TCC20560.1"/>
    </source>
</evidence>